<comment type="similarity">
    <text evidence="6">Belongs to the peptidase M48 family.</text>
</comment>
<dbReference type="EMBL" id="JBHSCX010000020">
    <property type="protein sequence ID" value="MFC4363250.1"/>
    <property type="molecule type" value="Genomic_DNA"/>
</dbReference>
<dbReference type="InterPro" id="IPR051156">
    <property type="entry name" value="Mito/Outer_Membr_Metalloprot"/>
</dbReference>
<gene>
    <name evidence="10" type="ORF">ACFOX3_13125</name>
</gene>
<dbReference type="PROSITE" id="PS51257">
    <property type="entry name" value="PROKAR_LIPOPROTEIN"/>
    <property type="match status" value="1"/>
</dbReference>
<evidence type="ECO:0000256" key="2">
    <source>
        <dbReference type="ARBA" id="ARBA00022723"/>
    </source>
</evidence>
<accession>A0ABV8V7L4</accession>
<dbReference type="PANTHER" id="PTHR22726:SF1">
    <property type="entry name" value="METALLOENDOPEPTIDASE OMA1, MITOCHONDRIAL"/>
    <property type="match status" value="1"/>
</dbReference>
<dbReference type="CDD" id="cd07331">
    <property type="entry name" value="M48C_Oma1_like"/>
    <property type="match status" value="1"/>
</dbReference>
<evidence type="ECO:0000256" key="8">
    <source>
        <dbReference type="SAM" id="SignalP"/>
    </source>
</evidence>
<evidence type="ECO:0000256" key="3">
    <source>
        <dbReference type="ARBA" id="ARBA00022801"/>
    </source>
</evidence>
<dbReference type="Proteomes" id="UP001595840">
    <property type="component" value="Unassembled WGS sequence"/>
</dbReference>
<keyword evidence="3 6" id="KW-0378">Hydrolase</keyword>
<evidence type="ECO:0000256" key="6">
    <source>
        <dbReference type="RuleBase" id="RU003983"/>
    </source>
</evidence>
<feature type="domain" description="Peptidase M48" evidence="9">
    <location>
        <begin position="65"/>
        <end position="249"/>
    </location>
</feature>
<organism evidence="10 11">
    <name type="scientific">Simiduia curdlanivorans</name>
    <dbReference type="NCBI Taxonomy" id="1492769"/>
    <lineage>
        <taxon>Bacteria</taxon>
        <taxon>Pseudomonadati</taxon>
        <taxon>Pseudomonadota</taxon>
        <taxon>Gammaproteobacteria</taxon>
        <taxon>Cellvibrionales</taxon>
        <taxon>Cellvibrionaceae</taxon>
        <taxon>Simiduia</taxon>
    </lineage>
</organism>
<evidence type="ECO:0000313" key="10">
    <source>
        <dbReference type="EMBL" id="MFC4363250.1"/>
    </source>
</evidence>
<keyword evidence="4 6" id="KW-0862">Zinc</keyword>
<feature type="chain" id="PRO_5046359661" evidence="8">
    <location>
        <begin position="18"/>
        <end position="272"/>
    </location>
</feature>
<protein>
    <submittedName>
        <fullName evidence="10">M48 family metallopeptidase</fullName>
    </submittedName>
</protein>
<sequence length="272" mass="29017">MIKHLIYLLCLSTLVAACTTSPTGRRQLMLISPESAIVESKKAYLGTVAELDQQKKLVTDPKVVKRVQNVTGRLVTEAVAMYPNSADWEWSVAIIDDPETINAWCMAGGRMAIYTGIINKLDLSDDEMAQIMGHEISHALANHTAERMSRAMAINLGVVAAGVAADNHAVALTGAALAAKLALELPNSRTAESEADRIGTELASRAGYKPEAAASLWRKMGEQSGGAGGPEFLSTHPAPGNREKTLTELVPEMKALNPSGKKSAVYPITIVQ</sequence>
<keyword evidence="11" id="KW-1185">Reference proteome</keyword>
<evidence type="ECO:0000256" key="1">
    <source>
        <dbReference type="ARBA" id="ARBA00022670"/>
    </source>
</evidence>
<dbReference type="Pfam" id="PF01435">
    <property type="entry name" value="Peptidase_M48"/>
    <property type="match status" value="1"/>
</dbReference>
<reference evidence="11" key="1">
    <citation type="journal article" date="2019" name="Int. J. Syst. Evol. Microbiol.">
        <title>The Global Catalogue of Microorganisms (GCM) 10K type strain sequencing project: providing services to taxonomists for standard genome sequencing and annotation.</title>
        <authorList>
            <consortium name="The Broad Institute Genomics Platform"/>
            <consortium name="The Broad Institute Genome Sequencing Center for Infectious Disease"/>
            <person name="Wu L."/>
            <person name="Ma J."/>
        </authorList>
    </citation>
    <scope>NUCLEOTIDE SEQUENCE [LARGE SCALE GENOMIC DNA]</scope>
    <source>
        <strain evidence="11">CECT 8570</strain>
    </source>
</reference>
<proteinExistence type="inferred from homology"/>
<name>A0ABV8V7L4_9GAMM</name>
<dbReference type="PANTHER" id="PTHR22726">
    <property type="entry name" value="METALLOENDOPEPTIDASE OMA1"/>
    <property type="match status" value="1"/>
</dbReference>
<feature type="region of interest" description="Disordered" evidence="7">
    <location>
        <begin position="220"/>
        <end position="243"/>
    </location>
</feature>
<keyword evidence="2" id="KW-0479">Metal-binding</keyword>
<evidence type="ECO:0000256" key="4">
    <source>
        <dbReference type="ARBA" id="ARBA00022833"/>
    </source>
</evidence>
<keyword evidence="1 6" id="KW-0645">Protease</keyword>
<comment type="caution">
    <text evidence="10">The sequence shown here is derived from an EMBL/GenBank/DDBJ whole genome shotgun (WGS) entry which is preliminary data.</text>
</comment>
<evidence type="ECO:0000259" key="9">
    <source>
        <dbReference type="Pfam" id="PF01435"/>
    </source>
</evidence>
<keyword evidence="5 6" id="KW-0482">Metalloprotease</keyword>
<feature type="signal peptide" evidence="8">
    <location>
        <begin position="1"/>
        <end position="17"/>
    </location>
</feature>
<dbReference type="InterPro" id="IPR001915">
    <property type="entry name" value="Peptidase_M48"/>
</dbReference>
<dbReference type="RefSeq" id="WP_290260927.1">
    <property type="nucleotide sequence ID" value="NZ_JAUFQG010000004.1"/>
</dbReference>
<keyword evidence="8" id="KW-0732">Signal</keyword>
<evidence type="ECO:0000256" key="5">
    <source>
        <dbReference type="ARBA" id="ARBA00023049"/>
    </source>
</evidence>
<evidence type="ECO:0000256" key="7">
    <source>
        <dbReference type="SAM" id="MobiDB-lite"/>
    </source>
</evidence>
<evidence type="ECO:0000313" key="11">
    <source>
        <dbReference type="Proteomes" id="UP001595840"/>
    </source>
</evidence>
<comment type="cofactor">
    <cofactor evidence="6">
        <name>Zn(2+)</name>
        <dbReference type="ChEBI" id="CHEBI:29105"/>
    </cofactor>
    <text evidence="6">Binds 1 zinc ion per subunit.</text>
</comment>
<dbReference type="Gene3D" id="3.30.2010.10">
    <property type="entry name" value="Metalloproteases ('zincins'), catalytic domain"/>
    <property type="match status" value="1"/>
</dbReference>